<dbReference type="Pfam" id="PF01636">
    <property type="entry name" value="APH"/>
    <property type="match status" value="1"/>
</dbReference>
<dbReference type="InterPro" id="IPR051678">
    <property type="entry name" value="AGP_Transferase"/>
</dbReference>
<evidence type="ECO:0000313" key="3">
    <source>
        <dbReference type="EMBL" id="KAJ5351141.1"/>
    </source>
</evidence>
<dbReference type="GO" id="GO:0016301">
    <property type="term" value="F:kinase activity"/>
    <property type="evidence" value="ECO:0007669"/>
    <property type="project" value="UniProtKB-KW"/>
</dbReference>
<name>A0A9W9QZY9_PENBR</name>
<dbReference type="PANTHER" id="PTHR21310">
    <property type="entry name" value="AMINOGLYCOSIDE PHOSPHOTRANSFERASE-RELATED-RELATED"/>
    <property type="match status" value="1"/>
</dbReference>
<dbReference type="Gene3D" id="3.90.1200.10">
    <property type="match status" value="1"/>
</dbReference>
<dbReference type="InterPro" id="IPR011009">
    <property type="entry name" value="Kinase-like_dom_sf"/>
</dbReference>
<accession>A0A9W9QZY9</accession>
<dbReference type="AlphaFoldDB" id="A0A9W9QZY9"/>
<feature type="compositionally biased region" description="Basic and acidic residues" evidence="1">
    <location>
        <begin position="276"/>
        <end position="289"/>
    </location>
</feature>
<organism evidence="3 4">
    <name type="scientific">Penicillium brevicompactum</name>
    <dbReference type="NCBI Taxonomy" id="5074"/>
    <lineage>
        <taxon>Eukaryota</taxon>
        <taxon>Fungi</taxon>
        <taxon>Dikarya</taxon>
        <taxon>Ascomycota</taxon>
        <taxon>Pezizomycotina</taxon>
        <taxon>Eurotiomycetes</taxon>
        <taxon>Eurotiomycetidae</taxon>
        <taxon>Eurotiales</taxon>
        <taxon>Aspergillaceae</taxon>
        <taxon>Penicillium</taxon>
    </lineage>
</organism>
<feature type="domain" description="Aminoglycoside phosphotransferase" evidence="2">
    <location>
        <begin position="362"/>
        <end position="572"/>
    </location>
</feature>
<reference evidence="3" key="1">
    <citation type="submission" date="2022-12" db="EMBL/GenBank/DDBJ databases">
        <authorList>
            <person name="Petersen C."/>
        </authorList>
    </citation>
    <scope>NUCLEOTIDE SEQUENCE</scope>
    <source>
        <strain evidence="3">IBT 35673</strain>
    </source>
</reference>
<dbReference type="SUPFAM" id="SSF52087">
    <property type="entry name" value="CRAL/TRIO domain"/>
    <property type="match status" value="1"/>
</dbReference>
<dbReference type="EMBL" id="JAPZBQ010000001">
    <property type="protein sequence ID" value="KAJ5351141.1"/>
    <property type="molecule type" value="Genomic_DNA"/>
</dbReference>
<evidence type="ECO:0000259" key="2">
    <source>
        <dbReference type="Pfam" id="PF01636"/>
    </source>
</evidence>
<dbReference type="PANTHER" id="PTHR21310:SF58">
    <property type="entry name" value="AMINOGLYCOSIDE PHOSPHOTRANSFERASE DOMAIN-CONTAINING PROTEIN"/>
    <property type="match status" value="1"/>
</dbReference>
<dbReference type="SUPFAM" id="SSF56112">
    <property type="entry name" value="Protein kinase-like (PK-like)"/>
    <property type="match status" value="1"/>
</dbReference>
<comment type="caution">
    <text evidence="3">The sequence shown here is derived from an EMBL/GenBank/DDBJ whole genome shotgun (WGS) entry which is preliminary data.</text>
</comment>
<dbReference type="InterPro" id="IPR002575">
    <property type="entry name" value="Aminoglycoside_PTrfase"/>
</dbReference>
<gene>
    <name evidence="3" type="ORF">N7452_000115</name>
</gene>
<keyword evidence="3" id="KW-0418">Kinase</keyword>
<evidence type="ECO:0000313" key="4">
    <source>
        <dbReference type="Proteomes" id="UP001147695"/>
    </source>
</evidence>
<feature type="region of interest" description="Disordered" evidence="1">
    <location>
        <begin position="275"/>
        <end position="302"/>
    </location>
</feature>
<evidence type="ECO:0000256" key="1">
    <source>
        <dbReference type="SAM" id="MobiDB-lite"/>
    </source>
</evidence>
<protein>
    <submittedName>
        <fullName evidence="3">Kinase-like domain-containing protein</fullName>
    </submittedName>
</protein>
<dbReference type="InterPro" id="IPR036865">
    <property type="entry name" value="CRAL-TRIO_dom_sf"/>
</dbReference>
<proteinExistence type="predicted"/>
<reference evidence="3" key="2">
    <citation type="journal article" date="2023" name="IMA Fungus">
        <title>Comparative genomic study of the Penicillium genus elucidates a diverse pangenome and 15 lateral gene transfer events.</title>
        <authorList>
            <person name="Petersen C."/>
            <person name="Sorensen T."/>
            <person name="Nielsen M.R."/>
            <person name="Sondergaard T.E."/>
            <person name="Sorensen J.L."/>
            <person name="Fitzpatrick D.A."/>
            <person name="Frisvad J.C."/>
            <person name="Nielsen K.L."/>
        </authorList>
    </citation>
    <scope>NUCLEOTIDE SEQUENCE</scope>
    <source>
        <strain evidence="3">IBT 35673</strain>
    </source>
</reference>
<dbReference type="Proteomes" id="UP001147695">
    <property type="component" value="Unassembled WGS sequence"/>
</dbReference>
<sequence length="598" mass="67747">MSGPLENLSSLLCRFREALPSIFKKSRHSELWGIELKHAERHTLDLILEKKNLTWRRTFNPREDLAEAGSILPALDLCHVTSKDGQYVLWVSVDERTIKDQSPIYESLMRSPGLVKLGLAVMEKLSTLLLSAATSSDKLHHLASCVIEFKLLATPNGQNGREMFSRYIHSALERLATCIRQYYPSVFDKAYIINPCDEYLANLDIDEALLKNTVLLNDPEDLHQYLGSQIPSRYGGSVDFSAELDFLRDPCGGTDPKSIGNLEMLDILAGEENDMENTRTENGRDKENEMAPAMSTPCTGSEEPEIEQTQLRLIFSEVIGPPSFVLDPIDLQKAEDLCRGKMGARVVFADSDMVVKFGHGVGLGEAEAMHLASTRTSIATPKLINAYILDGVGYIVMSYEAGEPLEKYLDRVPKCDQDRAVQQLRDYVSQMRNIAGDFIGGVDGSPCRDGIFEAGLGDYTKYSYGPYPNEASFNESLVQALQDRLPKEFVRKEQEKGLESMFFNSEYILYQTVRTFKNHKIVFTHGDLHTGNIIVRADGTVVLLDWGLAGFWPEYWEFYRAMHCYHWRASWTRTVEEFIPPFYLEYSLIRRVFATVWN</sequence>
<keyword evidence="3" id="KW-0808">Transferase</keyword>